<accession>A0A7S1AUW1</accession>
<reference evidence="1" key="1">
    <citation type="submission" date="2021-01" db="EMBL/GenBank/DDBJ databases">
        <authorList>
            <person name="Corre E."/>
            <person name="Pelletier E."/>
            <person name="Niang G."/>
            <person name="Scheremetjew M."/>
            <person name="Finn R."/>
            <person name="Kale V."/>
            <person name="Holt S."/>
            <person name="Cochrane G."/>
            <person name="Meng A."/>
            <person name="Brown T."/>
            <person name="Cohen L."/>
        </authorList>
    </citation>
    <scope>NUCLEOTIDE SEQUENCE</scope>
</reference>
<name>A0A7S1AUW1_NOCSC</name>
<sequence>MRCDLESTVRSDGLILADRILGEGLEGACRSQAVFFEDGEWPGGRAADLLEVLLFLCRRDGTAQCLLLCHTRHLHGLEFKSAVRARGLELEEPFRRVHIKYVSDPSSVGEGAPVVDLACRLQGLSFTPTLVAVLGLGELTRCGPPKCRLQEEGVAPGAAFVAAAADAQQFVLALMLLVDAVSQSVRWSGQPCGLLLWDSVQDCRGRGLVCAALDDVWSARLRDGRFMVDRNIEGLRE</sequence>
<protein>
    <submittedName>
        <fullName evidence="1">Uncharacterized protein</fullName>
    </submittedName>
</protein>
<evidence type="ECO:0000313" key="1">
    <source>
        <dbReference type="EMBL" id="CAD8865915.1"/>
    </source>
</evidence>
<dbReference type="AlphaFoldDB" id="A0A7S1AUW1"/>
<organism evidence="1">
    <name type="scientific">Noctiluca scintillans</name>
    <name type="common">Sea sparkle</name>
    <name type="synonym">Red tide dinoflagellate</name>
    <dbReference type="NCBI Taxonomy" id="2966"/>
    <lineage>
        <taxon>Eukaryota</taxon>
        <taxon>Sar</taxon>
        <taxon>Alveolata</taxon>
        <taxon>Dinophyceae</taxon>
        <taxon>Noctilucales</taxon>
        <taxon>Noctilucaceae</taxon>
        <taxon>Noctiluca</taxon>
    </lineage>
</organism>
<proteinExistence type="predicted"/>
<gene>
    <name evidence="1" type="ORF">NSCI0253_LOCUS40270</name>
</gene>
<dbReference type="EMBL" id="HBFQ01056778">
    <property type="protein sequence ID" value="CAD8865915.1"/>
    <property type="molecule type" value="Transcribed_RNA"/>
</dbReference>